<accession>A0A841HKQ2</accession>
<dbReference type="Pfam" id="PF09423">
    <property type="entry name" value="PhoD"/>
    <property type="match status" value="1"/>
</dbReference>
<name>A0A841HKQ2_9GAMM</name>
<gene>
    <name evidence="3" type="ORF">HNQ60_002032</name>
</gene>
<comment type="caution">
    <text evidence="3">The sequence shown here is derived from an EMBL/GenBank/DDBJ whole genome shotgun (WGS) entry which is preliminary data.</text>
</comment>
<evidence type="ECO:0000259" key="2">
    <source>
        <dbReference type="Pfam" id="PF16655"/>
    </source>
</evidence>
<dbReference type="PANTHER" id="PTHR43606">
    <property type="entry name" value="PHOSPHATASE, PUTATIVE (AFU_ORTHOLOGUE AFUA_6G08710)-RELATED"/>
    <property type="match status" value="1"/>
</dbReference>
<evidence type="ECO:0000313" key="3">
    <source>
        <dbReference type="EMBL" id="MBB6093154.1"/>
    </source>
</evidence>
<dbReference type="InterPro" id="IPR029052">
    <property type="entry name" value="Metallo-depent_PP-like"/>
</dbReference>
<dbReference type="EC" id="3.1.3.1" evidence="3"/>
<dbReference type="Gene3D" id="3.60.21.70">
    <property type="entry name" value="PhoD-like phosphatase"/>
    <property type="match status" value="1"/>
</dbReference>
<dbReference type="InterPro" id="IPR032093">
    <property type="entry name" value="PhoD_N"/>
</dbReference>
<dbReference type="CDD" id="cd07389">
    <property type="entry name" value="MPP_PhoD"/>
    <property type="match status" value="1"/>
</dbReference>
<dbReference type="PANTHER" id="PTHR43606:SF2">
    <property type="entry name" value="ALKALINE PHOSPHATASE FAMILY PROTEIN (AFU_ORTHOLOGUE AFUA_5G03860)"/>
    <property type="match status" value="1"/>
</dbReference>
<keyword evidence="4" id="KW-1185">Reference proteome</keyword>
<proteinExistence type="predicted"/>
<dbReference type="SUPFAM" id="SSF56300">
    <property type="entry name" value="Metallo-dependent phosphatases"/>
    <property type="match status" value="1"/>
</dbReference>
<feature type="domain" description="PhoD-like phosphatase metallophosphatase" evidence="1">
    <location>
        <begin position="161"/>
        <end position="495"/>
    </location>
</feature>
<dbReference type="InterPro" id="IPR052900">
    <property type="entry name" value="Phospholipid_Metab_Enz"/>
</dbReference>
<organism evidence="3 4">
    <name type="scientific">Povalibacter uvarum</name>
    <dbReference type="NCBI Taxonomy" id="732238"/>
    <lineage>
        <taxon>Bacteria</taxon>
        <taxon>Pseudomonadati</taxon>
        <taxon>Pseudomonadota</taxon>
        <taxon>Gammaproteobacteria</taxon>
        <taxon>Steroidobacterales</taxon>
        <taxon>Steroidobacteraceae</taxon>
        <taxon>Povalibacter</taxon>
    </lineage>
</organism>
<dbReference type="AlphaFoldDB" id="A0A841HKQ2"/>
<dbReference type="InterPro" id="IPR006311">
    <property type="entry name" value="TAT_signal"/>
</dbReference>
<reference evidence="3 4" key="1">
    <citation type="submission" date="2020-08" db="EMBL/GenBank/DDBJ databases">
        <title>Genomic Encyclopedia of Type Strains, Phase IV (KMG-IV): sequencing the most valuable type-strain genomes for metagenomic binning, comparative biology and taxonomic classification.</title>
        <authorList>
            <person name="Goeker M."/>
        </authorList>
    </citation>
    <scope>NUCLEOTIDE SEQUENCE [LARGE SCALE GENOMIC DNA]</scope>
    <source>
        <strain evidence="3 4">DSM 26723</strain>
    </source>
</reference>
<sequence length="526" mass="58861">MSRKNAHKNAQWSRRDLLGGLGATLALTSIPARLLHAADSLRFRDSPFTLGVASGYPTSSSVVLWTRLAPAPLQPGAGLPADSVVPVTWEVATDDRMKQIVQTGVDYATSEWAHSIHAEPSQLEPGRDYWYRFTAGGVRSPIGHTRTAPRGDADNTKLRIAVASCQQYEHGYYVAYRHMLDDDLDLVVHVGDYIYEGSWGKNRIRHHNAPEAITADDYRIRHALYRGEKELQDAHAACPWLVTWDDHEVENDYAGSVSEDDDEPQWFLARRAAAYRAYYEHMPLPRRAAPFGSDMRLFAQRSFGQLANVVMLDSRQYRSPLACTAPARRNSRSVNCPELHEDSRTKLGVVQEHWARYQMASSRTRWNVFAQGTVMAYVDEQQGPGELFWNDGWNGYPAARKRLMESIAQTQVSNPVLLGGDIHSFIAANHHRVPADRTSPVTASEFVTTSITSEAISQASLDARRPENPNLVFANSERRGYLLLDLSRERLRADLITMNSVTDRNAGRSTQASFVVENGQAGIKEA</sequence>
<dbReference type="Gene3D" id="2.60.40.380">
    <property type="entry name" value="Purple acid phosphatase-like, N-terminal"/>
    <property type="match status" value="1"/>
</dbReference>
<dbReference type="RefSeq" id="WP_184331241.1">
    <property type="nucleotide sequence ID" value="NZ_JACHHZ010000002.1"/>
</dbReference>
<dbReference type="Proteomes" id="UP000588068">
    <property type="component" value="Unassembled WGS sequence"/>
</dbReference>
<dbReference type="PROSITE" id="PS51318">
    <property type="entry name" value="TAT"/>
    <property type="match status" value="1"/>
</dbReference>
<evidence type="ECO:0000259" key="1">
    <source>
        <dbReference type="Pfam" id="PF09423"/>
    </source>
</evidence>
<dbReference type="InterPro" id="IPR038607">
    <property type="entry name" value="PhoD-like_sf"/>
</dbReference>
<dbReference type="InterPro" id="IPR018946">
    <property type="entry name" value="PhoD-like_MPP"/>
</dbReference>
<dbReference type="EMBL" id="JACHHZ010000002">
    <property type="protein sequence ID" value="MBB6093154.1"/>
    <property type="molecule type" value="Genomic_DNA"/>
</dbReference>
<protein>
    <submittedName>
        <fullName evidence="3">Alkaline phosphatase D</fullName>
        <ecNumber evidence="3">3.1.3.1</ecNumber>
    </submittedName>
</protein>
<dbReference type="Pfam" id="PF16655">
    <property type="entry name" value="PhoD_N"/>
    <property type="match status" value="1"/>
</dbReference>
<keyword evidence="3" id="KW-0378">Hydrolase</keyword>
<feature type="domain" description="Phospholipase D N-terminal" evidence="2">
    <location>
        <begin position="50"/>
        <end position="147"/>
    </location>
</feature>
<evidence type="ECO:0000313" key="4">
    <source>
        <dbReference type="Proteomes" id="UP000588068"/>
    </source>
</evidence>
<dbReference type="GO" id="GO:0004035">
    <property type="term" value="F:alkaline phosphatase activity"/>
    <property type="evidence" value="ECO:0007669"/>
    <property type="project" value="UniProtKB-EC"/>
</dbReference>